<dbReference type="PANTHER" id="PTHR24291:SF201">
    <property type="entry name" value="CYTOCHROME P450, FAMILY 4, SUBFAMILY B, POLYPEPTIDE 7"/>
    <property type="match status" value="1"/>
</dbReference>
<dbReference type="Pfam" id="PF00067">
    <property type="entry name" value="p450"/>
    <property type="match status" value="1"/>
</dbReference>
<reference evidence="10" key="1">
    <citation type="submission" date="2020-05" db="UniProtKB">
        <authorList>
            <consortium name="EnsemblMetazoa"/>
        </authorList>
    </citation>
    <scope>IDENTIFICATION</scope>
    <source>
        <strain evidence="10">Aabys</strain>
    </source>
</reference>
<dbReference type="Gene3D" id="1.10.630.10">
    <property type="entry name" value="Cytochrome P450"/>
    <property type="match status" value="1"/>
</dbReference>
<dbReference type="GO" id="GO:0016705">
    <property type="term" value="F:oxidoreductase activity, acting on paired donors, with incorporation or reduction of molecular oxygen"/>
    <property type="evidence" value="ECO:0007669"/>
    <property type="project" value="InterPro"/>
</dbReference>
<dbReference type="InterPro" id="IPR050196">
    <property type="entry name" value="Cytochrome_P450_Monoox"/>
</dbReference>
<dbReference type="GO" id="GO:0004497">
    <property type="term" value="F:monooxygenase activity"/>
    <property type="evidence" value="ECO:0007669"/>
    <property type="project" value="UniProtKB-KW"/>
</dbReference>
<evidence type="ECO:0000313" key="11">
    <source>
        <dbReference type="Proteomes" id="UP001652621"/>
    </source>
</evidence>
<evidence type="ECO:0000256" key="8">
    <source>
        <dbReference type="PIRSR" id="PIRSR602401-1"/>
    </source>
</evidence>
<dbReference type="InterPro" id="IPR002401">
    <property type="entry name" value="Cyt_P450_E_grp-I"/>
</dbReference>
<dbReference type="InterPro" id="IPR001128">
    <property type="entry name" value="Cyt_P450"/>
</dbReference>
<dbReference type="Proteomes" id="UP001652621">
    <property type="component" value="Unplaced"/>
</dbReference>
<dbReference type="SUPFAM" id="SSF48264">
    <property type="entry name" value="Cytochrome P450"/>
    <property type="match status" value="1"/>
</dbReference>
<keyword evidence="4 8" id="KW-0479">Metal-binding</keyword>
<dbReference type="VEuPathDB" id="VectorBase:MDOA000330"/>
<keyword evidence="7 9" id="KW-0503">Monooxygenase</keyword>
<evidence type="ECO:0000313" key="10">
    <source>
        <dbReference type="EnsemblMetazoa" id="MDOA000330-PA"/>
    </source>
</evidence>
<evidence type="ECO:0000256" key="2">
    <source>
        <dbReference type="ARBA" id="ARBA00010617"/>
    </source>
</evidence>
<dbReference type="GO" id="GO:0020037">
    <property type="term" value="F:heme binding"/>
    <property type="evidence" value="ECO:0007669"/>
    <property type="project" value="InterPro"/>
</dbReference>
<dbReference type="PRINTS" id="PR00385">
    <property type="entry name" value="P450"/>
</dbReference>
<keyword evidence="5 9" id="KW-0560">Oxidoreductase</keyword>
<dbReference type="PANTHER" id="PTHR24291">
    <property type="entry name" value="CYTOCHROME P450 FAMILY 4"/>
    <property type="match status" value="1"/>
</dbReference>
<dbReference type="InterPro" id="IPR036396">
    <property type="entry name" value="Cyt_P450_sf"/>
</dbReference>
<organism evidence="10">
    <name type="scientific">Musca domestica</name>
    <name type="common">House fly</name>
    <dbReference type="NCBI Taxonomy" id="7370"/>
    <lineage>
        <taxon>Eukaryota</taxon>
        <taxon>Metazoa</taxon>
        <taxon>Ecdysozoa</taxon>
        <taxon>Arthropoda</taxon>
        <taxon>Hexapoda</taxon>
        <taxon>Insecta</taxon>
        <taxon>Pterygota</taxon>
        <taxon>Neoptera</taxon>
        <taxon>Endopterygota</taxon>
        <taxon>Diptera</taxon>
        <taxon>Brachycera</taxon>
        <taxon>Muscomorpha</taxon>
        <taxon>Muscoidea</taxon>
        <taxon>Muscidae</taxon>
        <taxon>Musca</taxon>
    </lineage>
</organism>
<name>A0A1I8M1N4_MUSDO</name>
<accession>A0A1I8M1N4</accession>
<protein>
    <submittedName>
        <fullName evidence="12">Probable cytochrome P450 311a1 isoform X1</fullName>
    </submittedName>
</protein>
<keyword evidence="6 8" id="KW-0408">Iron</keyword>
<comment type="similarity">
    <text evidence="2 9">Belongs to the cytochrome P450 family.</text>
</comment>
<proteinExistence type="inferred from homology"/>
<dbReference type="VEuPathDB" id="VectorBase:MDOMA2_001599"/>
<evidence type="ECO:0000256" key="9">
    <source>
        <dbReference type="RuleBase" id="RU000461"/>
    </source>
</evidence>
<dbReference type="RefSeq" id="XP_005180480.1">
    <property type="nucleotide sequence ID" value="XM_005180423.3"/>
</dbReference>
<dbReference type="KEGG" id="mde:101887394"/>
<comment type="cofactor">
    <cofactor evidence="1 8">
        <name>heme</name>
        <dbReference type="ChEBI" id="CHEBI:30413"/>
    </cofactor>
</comment>
<evidence type="ECO:0000256" key="3">
    <source>
        <dbReference type="ARBA" id="ARBA00022617"/>
    </source>
</evidence>
<evidence type="ECO:0000256" key="5">
    <source>
        <dbReference type="ARBA" id="ARBA00023002"/>
    </source>
</evidence>
<sequence length="490" mass="56899">MSVVLVFFIVSAAAYFLIHWYKIFLCGIRLPGPWSVPCLGNVQFIAKLKPEKLLYAIHSCHEKYGQSFRLWLGPQLWVFLHSPQETRDALNDATLKRADSFQMLNVFIGNGLLISEGKDWELHRKALGPAFHPNILNGFTHTIIQHVNILVDRLRDLDSKSIEVSEYLFPCLMDTIIDTSMGKNLETQNNLNHSYTHAFHRTRELLFERMVNPLLFPDLVYNNTQRSKDLAKYINIIHDLMDSVIKERQEFLEQEGKHTELAVRKQRCLLDTLLTATIEQKPLSLKEIRDEVNTFVFAGVDTTTAAMCFVLYCLGKYPQEQQKVLDEIYSIRRESSDSFPNTSDLNKLEYLDMFIRECLRLYTIVPMTGRQTTKTTKIGGRTYPPGVTLWINMYGLCHDSQLYEEPFKFKPTRFNRLEYQRLPKFAYIPFSGGPHVCIGRKYALMIMKIMCVRILETFELTLTHPNEKLILMSQMTLKSKTGINIIFKAR</sequence>
<dbReference type="eggNOG" id="KOG0157">
    <property type="taxonomic scope" value="Eukaryota"/>
</dbReference>
<dbReference type="PRINTS" id="PR00463">
    <property type="entry name" value="EP450I"/>
</dbReference>
<evidence type="ECO:0000313" key="12">
    <source>
        <dbReference type="RefSeq" id="XP_005180480.1"/>
    </source>
</evidence>
<dbReference type="EnsemblMetazoa" id="MDOA000330-RA">
    <property type="protein sequence ID" value="MDOA000330-PA"/>
    <property type="gene ID" value="MDOA000330"/>
</dbReference>
<dbReference type="InterPro" id="IPR017972">
    <property type="entry name" value="Cyt_P450_CS"/>
</dbReference>
<keyword evidence="3 8" id="KW-0349">Heme</keyword>
<dbReference type="GO" id="GO:0005506">
    <property type="term" value="F:iron ion binding"/>
    <property type="evidence" value="ECO:0007669"/>
    <property type="project" value="InterPro"/>
</dbReference>
<evidence type="ECO:0000256" key="6">
    <source>
        <dbReference type="ARBA" id="ARBA00023004"/>
    </source>
</evidence>
<evidence type="ECO:0000256" key="1">
    <source>
        <dbReference type="ARBA" id="ARBA00001971"/>
    </source>
</evidence>
<dbReference type="PROSITE" id="PS00086">
    <property type="entry name" value="CYTOCHROME_P450"/>
    <property type="match status" value="1"/>
</dbReference>
<dbReference type="AlphaFoldDB" id="A0A1I8M1N4"/>
<evidence type="ECO:0000256" key="7">
    <source>
        <dbReference type="ARBA" id="ARBA00023033"/>
    </source>
</evidence>
<evidence type="ECO:0000256" key="4">
    <source>
        <dbReference type="ARBA" id="ARBA00022723"/>
    </source>
</evidence>
<dbReference type="OrthoDB" id="1470350at2759"/>
<reference evidence="12" key="2">
    <citation type="submission" date="2025-04" db="UniProtKB">
        <authorList>
            <consortium name="RefSeq"/>
        </authorList>
    </citation>
    <scope>IDENTIFICATION</scope>
    <source>
        <strain evidence="12">Aabys</strain>
    </source>
</reference>
<gene>
    <name evidence="10" type="primary">101887394</name>
    <name evidence="12" type="synonym">LOC101887394</name>
</gene>
<feature type="binding site" description="axial binding residue" evidence="8">
    <location>
        <position position="437"/>
    </location>
    <ligand>
        <name>heme</name>
        <dbReference type="ChEBI" id="CHEBI:30413"/>
    </ligand>
    <ligandPart>
        <name>Fe</name>
        <dbReference type="ChEBI" id="CHEBI:18248"/>
    </ligandPart>
</feature>
<keyword evidence="11" id="KW-1185">Reference proteome</keyword>